<dbReference type="Pfam" id="PF02627">
    <property type="entry name" value="CMD"/>
    <property type="match status" value="1"/>
</dbReference>
<dbReference type="Proteomes" id="UP000246635">
    <property type="component" value="Unassembled WGS sequence"/>
</dbReference>
<dbReference type="InterPro" id="IPR003779">
    <property type="entry name" value="CMD-like"/>
</dbReference>
<dbReference type="SUPFAM" id="SSF69118">
    <property type="entry name" value="AhpD-like"/>
    <property type="match status" value="1"/>
</dbReference>
<name>A0A2V2YVF8_9BACL</name>
<proteinExistence type="predicted"/>
<dbReference type="OrthoDB" id="9801997at2"/>
<feature type="domain" description="Carboxymuconolactone decarboxylase-like" evidence="1">
    <location>
        <begin position="12"/>
        <end position="93"/>
    </location>
</feature>
<dbReference type="InterPro" id="IPR004675">
    <property type="entry name" value="AhpD_core"/>
</dbReference>
<dbReference type="RefSeq" id="WP_110043733.1">
    <property type="nucleotide sequence ID" value="NZ_CP054612.1"/>
</dbReference>
<keyword evidence="2" id="KW-0560">Oxidoreductase</keyword>
<keyword evidence="2" id="KW-0575">Peroxidase</keyword>
<dbReference type="PANTHER" id="PTHR34846:SF10">
    <property type="entry name" value="CYTOPLASMIC PROTEIN"/>
    <property type="match status" value="1"/>
</dbReference>
<dbReference type="InterPro" id="IPR029032">
    <property type="entry name" value="AhpD-like"/>
</dbReference>
<gene>
    <name evidence="2" type="ORF">DFQ01_105191</name>
</gene>
<dbReference type="Gene3D" id="1.20.1290.10">
    <property type="entry name" value="AhpD-like"/>
    <property type="match status" value="1"/>
</dbReference>
<accession>A0A2V2YVF8</accession>
<evidence type="ECO:0000259" key="1">
    <source>
        <dbReference type="Pfam" id="PF02627"/>
    </source>
</evidence>
<sequence length="151" mass="17193">MNTRINHQEVSPEIYNTMLKLEGFIASSGLDHTLYEFIKIRASQINGCAFCLDMHTTKLRSMGETNQRIDLISVWREVPFYSARERAALELTEAVTLISKAGVPDDVYSNAREYFSENEFLTIIMAINTINSWNRIAISTRMVPAQAQVQV</sequence>
<comment type="caution">
    <text evidence="2">The sequence shown here is derived from an EMBL/GenBank/DDBJ whole genome shotgun (WGS) entry which is preliminary data.</text>
</comment>
<dbReference type="AlphaFoldDB" id="A0A2V2YVF8"/>
<organism evidence="2 3">
    <name type="scientific">Paenibacillus cellulosilyticus</name>
    <dbReference type="NCBI Taxonomy" id="375489"/>
    <lineage>
        <taxon>Bacteria</taxon>
        <taxon>Bacillati</taxon>
        <taxon>Bacillota</taxon>
        <taxon>Bacilli</taxon>
        <taxon>Bacillales</taxon>
        <taxon>Paenibacillaceae</taxon>
        <taxon>Paenibacillus</taxon>
    </lineage>
</organism>
<dbReference type="GO" id="GO:0051920">
    <property type="term" value="F:peroxiredoxin activity"/>
    <property type="evidence" value="ECO:0007669"/>
    <property type="project" value="InterPro"/>
</dbReference>
<dbReference type="PANTHER" id="PTHR34846">
    <property type="entry name" value="4-CARBOXYMUCONOLACTONE DECARBOXYLASE FAMILY PROTEIN (AFU_ORTHOLOGUE AFUA_6G11590)"/>
    <property type="match status" value="1"/>
</dbReference>
<dbReference type="NCBIfam" id="TIGR00778">
    <property type="entry name" value="ahpD_dom"/>
    <property type="match status" value="1"/>
</dbReference>
<dbReference type="EMBL" id="QGTQ01000005">
    <property type="protein sequence ID" value="PWW05207.1"/>
    <property type="molecule type" value="Genomic_DNA"/>
</dbReference>
<evidence type="ECO:0000313" key="2">
    <source>
        <dbReference type="EMBL" id="PWW05207.1"/>
    </source>
</evidence>
<keyword evidence="3" id="KW-1185">Reference proteome</keyword>
<evidence type="ECO:0000313" key="3">
    <source>
        <dbReference type="Proteomes" id="UP000246635"/>
    </source>
</evidence>
<reference evidence="2 3" key="1">
    <citation type="submission" date="2018-05" db="EMBL/GenBank/DDBJ databases">
        <title>Genomic Encyclopedia of Type Strains, Phase III (KMG-III): the genomes of soil and plant-associated and newly described type strains.</title>
        <authorList>
            <person name="Whitman W."/>
        </authorList>
    </citation>
    <scope>NUCLEOTIDE SEQUENCE [LARGE SCALE GENOMIC DNA]</scope>
    <source>
        <strain evidence="2 3">CECT 5696</strain>
    </source>
</reference>
<protein>
    <submittedName>
        <fullName evidence="2">AhpD family alkylhydroperoxidase</fullName>
    </submittedName>
</protein>